<name>A0A9X3CT51_9VIBR</name>
<dbReference type="EMBL" id="JAKRRY010000036">
    <property type="protein sequence ID" value="MCW8348369.1"/>
    <property type="molecule type" value="Genomic_DNA"/>
</dbReference>
<gene>
    <name evidence="1" type="ORF">MD535_20500</name>
</gene>
<dbReference type="PIRSF" id="PIRSF016481">
    <property type="entry name" value="Pilus_assembly_PilP"/>
    <property type="match status" value="1"/>
</dbReference>
<dbReference type="Pfam" id="PF04351">
    <property type="entry name" value="PilP"/>
    <property type="match status" value="1"/>
</dbReference>
<dbReference type="InterPro" id="IPR007446">
    <property type="entry name" value="PilP"/>
</dbReference>
<dbReference type="RefSeq" id="WP_265676885.1">
    <property type="nucleotide sequence ID" value="NZ_JAKRRY010000036.1"/>
</dbReference>
<proteinExistence type="predicted"/>
<dbReference type="PROSITE" id="PS51257">
    <property type="entry name" value="PROKAR_LIPOPROTEIN"/>
    <property type="match status" value="1"/>
</dbReference>
<sequence length="167" mass="18508">MGASRWMLLFFGLVGCQANDDSLTDFVAKTEAEIVIEVAQLQPRYSFDAVPFTYSKYGTPFDLPKIAQAQRPANNRACWQPKARGKGNLEQYRLTELKLKGVMSKGKGLTGLLQLPNRQLVKVSAGQYIGENNGQIKQVTPDGLIVNETLSDGLGCWFQRQVKLALN</sequence>
<evidence type="ECO:0000313" key="2">
    <source>
        <dbReference type="Proteomes" id="UP001155587"/>
    </source>
</evidence>
<accession>A0A9X3CT51</accession>
<comment type="caution">
    <text evidence="1">The sequence shown here is derived from an EMBL/GenBank/DDBJ whole genome shotgun (WGS) entry which is preliminary data.</text>
</comment>
<dbReference type="Proteomes" id="UP001155587">
    <property type="component" value="Unassembled WGS sequence"/>
</dbReference>
<keyword evidence="2" id="KW-1185">Reference proteome</keyword>
<reference evidence="1" key="1">
    <citation type="submission" date="2022-02" db="EMBL/GenBank/DDBJ databases">
        <title>Vibrio sp. nov, a new bacterium isolated from seawater.</title>
        <authorList>
            <person name="Yuan Y."/>
        </authorList>
    </citation>
    <scope>NUCLEOTIDE SEQUENCE</scope>
    <source>
        <strain evidence="1">ZSDZ65</strain>
    </source>
</reference>
<protein>
    <submittedName>
        <fullName evidence="1">Pilus assembly protein PilP</fullName>
    </submittedName>
</protein>
<dbReference type="Gene3D" id="2.30.30.830">
    <property type="match status" value="1"/>
</dbReference>
<organism evidence="1 2">
    <name type="scientific">Vibrio qingdaonensis</name>
    <dbReference type="NCBI Taxonomy" id="2829491"/>
    <lineage>
        <taxon>Bacteria</taxon>
        <taxon>Pseudomonadati</taxon>
        <taxon>Pseudomonadota</taxon>
        <taxon>Gammaproteobacteria</taxon>
        <taxon>Vibrionales</taxon>
        <taxon>Vibrionaceae</taxon>
        <taxon>Vibrio</taxon>
    </lineage>
</organism>
<dbReference type="AlphaFoldDB" id="A0A9X3CT51"/>
<evidence type="ECO:0000313" key="1">
    <source>
        <dbReference type="EMBL" id="MCW8348369.1"/>
    </source>
</evidence>